<feature type="compositionally biased region" description="Low complexity" evidence="1">
    <location>
        <begin position="857"/>
        <end position="869"/>
    </location>
</feature>
<reference evidence="2 3" key="1">
    <citation type="submission" date="2019-09" db="EMBL/GenBank/DDBJ databases">
        <authorList>
            <person name="Brejova B."/>
        </authorList>
    </citation>
    <scope>NUCLEOTIDE SEQUENCE [LARGE SCALE GENOMIC DNA]</scope>
</reference>
<feature type="compositionally biased region" description="Polar residues" evidence="1">
    <location>
        <begin position="149"/>
        <end position="161"/>
    </location>
</feature>
<evidence type="ECO:0000256" key="1">
    <source>
        <dbReference type="SAM" id="MobiDB-lite"/>
    </source>
</evidence>
<dbReference type="Proteomes" id="UP000398389">
    <property type="component" value="Unassembled WGS sequence"/>
</dbReference>
<dbReference type="AlphaFoldDB" id="A0A5E8BSS8"/>
<evidence type="ECO:0000313" key="3">
    <source>
        <dbReference type="Proteomes" id="UP000398389"/>
    </source>
</evidence>
<feature type="compositionally biased region" description="Low complexity" evidence="1">
    <location>
        <begin position="26"/>
        <end position="42"/>
    </location>
</feature>
<feature type="compositionally biased region" description="Low complexity" evidence="1">
    <location>
        <begin position="65"/>
        <end position="90"/>
    </location>
</feature>
<evidence type="ECO:0000313" key="2">
    <source>
        <dbReference type="EMBL" id="VVT53619.1"/>
    </source>
</evidence>
<feature type="region of interest" description="Disordered" evidence="1">
    <location>
        <begin position="256"/>
        <end position="287"/>
    </location>
</feature>
<dbReference type="GeneID" id="43582481"/>
<feature type="region of interest" description="Disordered" evidence="1">
    <location>
        <begin position="1050"/>
        <end position="1086"/>
    </location>
</feature>
<feature type="region of interest" description="Disordered" evidence="1">
    <location>
        <begin position="816"/>
        <end position="877"/>
    </location>
</feature>
<organism evidence="2 3">
    <name type="scientific">Magnusiomyces paraingens</name>
    <dbReference type="NCBI Taxonomy" id="2606893"/>
    <lineage>
        <taxon>Eukaryota</taxon>
        <taxon>Fungi</taxon>
        <taxon>Dikarya</taxon>
        <taxon>Ascomycota</taxon>
        <taxon>Saccharomycotina</taxon>
        <taxon>Dipodascomycetes</taxon>
        <taxon>Dipodascales</taxon>
        <taxon>Dipodascaceae</taxon>
        <taxon>Magnusiomyces</taxon>
    </lineage>
</organism>
<feature type="region of interest" description="Disordered" evidence="1">
    <location>
        <begin position="26"/>
        <end position="175"/>
    </location>
</feature>
<feature type="region of interest" description="Disordered" evidence="1">
    <location>
        <begin position="1019"/>
        <end position="1038"/>
    </location>
</feature>
<feature type="compositionally biased region" description="Acidic residues" evidence="1">
    <location>
        <begin position="825"/>
        <end position="839"/>
    </location>
</feature>
<dbReference type="RefSeq" id="XP_031854272.1">
    <property type="nucleotide sequence ID" value="XM_031998381.1"/>
</dbReference>
<keyword evidence="3" id="KW-1185">Reference proteome</keyword>
<dbReference type="EMBL" id="CABVLU010000003">
    <property type="protein sequence ID" value="VVT53619.1"/>
    <property type="molecule type" value="Genomic_DNA"/>
</dbReference>
<proteinExistence type="predicted"/>
<protein>
    <submittedName>
        <fullName evidence="2">Uncharacterized protein</fullName>
    </submittedName>
</protein>
<feature type="compositionally biased region" description="Basic and acidic residues" evidence="1">
    <location>
        <begin position="1022"/>
        <end position="1038"/>
    </location>
</feature>
<accession>A0A5E8BSS8</accession>
<feature type="compositionally biased region" description="Basic residues" evidence="1">
    <location>
        <begin position="1070"/>
        <end position="1080"/>
    </location>
</feature>
<name>A0A5E8BSS8_9ASCO</name>
<gene>
    <name evidence="2" type="ORF">SAPINGB_P003665</name>
</gene>
<sequence length="1086" mass="119456">MSKTSYEFISDGEDDELLKDLPIITTTKPFSSSTSSSKPLIPDLFDTPSGLPSETTAEEDYDLDSNLSSSQPVPSSPLLSSPVSSKSVSPIRRRSQTNFLAGANSKGLSRSASSPSTLAESNPKKRAKRGAAKATNQPSLNDFFPPKKSTASGTKQSSLNEFFNKGAPRTRGSKKAVKGNNLFDFKVSEDTMKLVNSLNALEALEHEDELEREKVRSKVAALRELEESTLADLTQRIVSNGFNGATVPGPKVWPGAGFECTNTSTKPKKSTSSRTSQQRRGAKHSVQEESIDDLVAKRFDVARETARIMYREKTDPGGSDYRTCKDFYLLAPIYVPYKCDPPSNLFGSGNASGPKLPPWGVLSYATTPHFAVESGTLLRKLNANQPDEQSPTKLPLPVWTWILFSFMSSPQAANDAIINKYVEVLTTGYNATEWDHVDTLRQVFASVGLSIEIFDNITALVFKKDTCEHNSDQQSPKSALSQFNFDTLLKPVLGPRYVFPQVQAVKMATRVALGIVEQVAAAVCAELPQTTLESLQQLVFVLLALISTDASLLSQISQLDLPVAFARLLSTVSAERWTNDDGTTTFDKQANTNTTTQSCPTDLLPFLPTIAPKYKDTFCYSLVNTIARVLPPSQVILRSRFLESLSETSSAGRMFELRQYLATAFFTTSTFDMPQGASDLDTYADPLEFYFDPEDIAATVERTILPIMFRDPVLANARAYGLELVTRKALDPYLQQGQTEGVRNIFESRRAALLSSWRDNTNTLTGLAETRTRLCILCTYVLHHLVRVAEPLREALIHRLQEVTRVVLQLLRAGPGGAGIKDGHEDDEDEDDEDKEGDEEIKVPDQEIMTDLDEPRSPSVSSPTSSPSRLSEDPEPVLGPCVVVRAAGESPTHRKSASSRRSSALAAALAFAQAQPEVRRKILPAVMTTEVSRVSRRPQFLHEGLTLDIAAASVLQELRDLRPAEDGYSAKTSTASRIGSGYATPMRREGENGDNEQGQGEEDEETKMMPPKKKMKVVSFDEDTKMHDGKEAPEVELAEKKENVIMGIQSQKPVNPTLDFDPAAPPTGVRPKRRVIHRRRPEVVQS</sequence>
<feature type="region of interest" description="Disordered" evidence="1">
    <location>
        <begin position="966"/>
        <end position="1013"/>
    </location>
</feature>
<feature type="compositionally biased region" description="Polar residues" evidence="1">
    <location>
        <begin position="106"/>
        <end position="120"/>
    </location>
</feature>